<reference evidence="1" key="2">
    <citation type="journal article" date="2015" name="Fish Shellfish Immunol.">
        <title>Early steps in the European eel (Anguilla anguilla)-Vibrio vulnificus interaction in the gills: Role of the RtxA13 toxin.</title>
        <authorList>
            <person name="Callol A."/>
            <person name="Pajuelo D."/>
            <person name="Ebbesson L."/>
            <person name="Teles M."/>
            <person name="MacKenzie S."/>
            <person name="Amaro C."/>
        </authorList>
    </citation>
    <scope>NUCLEOTIDE SEQUENCE</scope>
</reference>
<sequence>MVLFHWKKLKRVLIHIRSVPLGFQTVNHFNHVPPI</sequence>
<accession>A0A0E9QK54</accession>
<reference evidence="1" key="1">
    <citation type="submission" date="2014-11" db="EMBL/GenBank/DDBJ databases">
        <authorList>
            <person name="Amaro Gonzalez C."/>
        </authorList>
    </citation>
    <scope>NUCLEOTIDE SEQUENCE</scope>
</reference>
<dbReference type="AlphaFoldDB" id="A0A0E9QK54"/>
<name>A0A0E9QK54_ANGAN</name>
<protein>
    <submittedName>
        <fullName evidence="1">Uncharacterized protein</fullName>
    </submittedName>
</protein>
<evidence type="ECO:0000313" key="1">
    <source>
        <dbReference type="EMBL" id="JAH17169.1"/>
    </source>
</evidence>
<organism evidence="1">
    <name type="scientific">Anguilla anguilla</name>
    <name type="common">European freshwater eel</name>
    <name type="synonym">Muraena anguilla</name>
    <dbReference type="NCBI Taxonomy" id="7936"/>
    <lineage>
        <taxon>Eukaryota</taxon>
        <taxon>Metazoa</taxon>
        <taxon>Chordata</taxon>
        <taxon>Craniata</taxon>
        <taxon>Vertebrata</taxon>
        <taxon>Euteleostomi</taxon>
        <taxon>Actinopterygii</taxon>
        <taxon>Neopterygii</taxon>
        <taxon>Teleostei</taxon>
        <taxon>Anguilliformes</taxon>
        <taxon>Anguillidae</taxon>
        <taxon>Anguilla</taxon>
    </lineage>
</organism>
<proteinExistence type="predicted"/>
<dbReference type="EMBL" id="GBXM01091408">
    <property type="protein sequence ID" value="JAH17169.1"/>
    <property type="molecule type" value="Transcribed_RNA"/>
</dbReference>